<accession>A0ABY6LKH9</accession>
<proteinExistence type="predicted"/>
<sequence>MSIPKTKGPTVVVKNSLITDNAPSAGPKRPHQNTFCNSWEPQDRTCIPTLPKFLEIIKTAELNLRRSLRLKGLYPDLGLHNTKPIMIKNKSGETSSQVSSTYLSLQQPRCPSTFAGDGSQDAQKRLKEYKRVAKLNRWDDTMALGEAFGQQKEVIKEAESLLKNRAQKVKESSDAYIQDVKYLCQVVNTQMDDETKLGHLMKSVAEEIYQILIAKYVENIKQF</sequence>
<keyword evidence="3" id="KW-1185">Reference proteome</keyword>
<evidence type="ECO:0000313" key="2">
    <source>
        <dbReference type="EMBL" id="UYV80776.1"/>
    </source>
</evidence>
<dbReference type="Proteomes" id="UP001235939">
    <property type="component" value="Chromosome 19"/>
</dbReference>
<dbReference type="PANTHER" id="PTHR33194">
    <property type="entry name" value="ZINC KNUCKLE DOMAINCONTAINING PROTEIN"/>
    <property type="match status" value="1"/>
</dbReference>
<name>A0ABY6LKH9_9ARAC</name>
<dbReference type="EMBL" id="CP092881">
    <property type="protein sequence ID" value="UYV80776.1"/>
    <property type="molecule type" value="Genomic_DNA"/>
</dbReference>
<reference evidence="2 3" key="1">
    <citation type="submission" date="2022-01" db="EMBL/GenBank/DDBJ databases">
        <title>A chromosomal length assembly of Cordylochernes scorpioides.</title>
        <authorList>
            <person name="Zeh D."/>
            <person name="Zeh J."/>
        </authorList>
    </citation>
    <scope>NUCLEOTIDE SEQUENCE [LARGE SCALE GENOMIC DNA]</scope>
    <source>
        <strain evidence="2">IN4F17</strain>
        <tissue evidence="2">Whole Body</tissue>
    </source>
</reference>
<evidence type="ECO:0000256" key="1">
    <source>
        <dbReference type="SAM" id="MobiDB-lite"/>
    </source>
</evidence>
<feature type="region of interest" description="Disordered" evidence="1">
    <location>
        <begin position="1"/>
        <end position="35"/>
    </location>
</feature>
<organism evidence="2 3">
    <name type="scientific">Cordylochernes scorpioides</name>
    <dbReference type="NCBI Taxonomy" id="51811"/>
    <lineage>
        <taxon>Eukaryota</taxon>
        <taxon>Metazoa</taxon>
        <taxon>Ecdysozoa</taxon>
        <taxon>Arthropoda</taxon>
        <taxon>Chelicerata</taxon>
        <taxon>Arachnida</taxon>
        <taxon>Pseudoscorpiones</taxon>
        <taxon>Cheliferoidea</taxon>
        <taxon>Chernetidae</taxon>
        <taxon>Cordylochernes</taxon>
    </lineage>
</organism>
<dbReference type="PANTHER" id="PTHR33194:SF4">
    <property type="entry name" value="CCHC-TYPE DOMAIN-CONTAINING PROTEIN"/>
    <property type="match status" value="1"/>
</dbReference>
<gene>
    <name evidence="2" type="ORF">LAZ67_19001707</name>
</gene>
<evidence type="ECO:0000313" key="3">
    <source>
        <dbReference type="Proteomes" id="UP001235939"/>
    </source>
</evidence>
<protein>
    <submittedName>
        <fullName evidence="2">Uncharacterized protein</fullName>
    </submittedName>
</protein>